<feature type="signal peptide" evidence="2">
    <location>
        <begin position="1"/>
        <end position="21"/>
    </location>
</feature>
<evidence type="ECO:0000313" key="3">
    <source>
        <dbReference type="EMBL" id="ESO97590.1"/>
    </source>
</evidence>
<dbReference type="HOGENOM" id="CLU_1054808_0_0_1"/>
<evidence type="ECO:0000256" key="1">
    <source>
        <dbReference type="SAM" id="Phobius"/>
    </source>
</evidence>
<dbReference type="OMA" id="QCSEAHR"/>
<accession>V4ARW0</accession>
<evidence type="ECO:0000256" key="2">
    <source>
        <dbReference type="SAM" id="SignalP"/>
    </source>
</evidence>
<feature type="chain" id="PRO_5004718896" evidence="2">
    <location>
        <begin position="22"/>
        <end position="264"/>
    </location>
</feature>
<sequence length="264" mass="30718">MEISFWILLFLGANLLYYIECVCLQNTSSTCLTSFTELRKHVTSIQVTDLLIPSKNNTNHRVVCRLYEEYRSCKYTGFEKCYNEIQKEMTILDKVFDPICSKQFHDFVTGTNCIHRYRRHYKVCHRKKHNKDSHVPSYRSLHSKHRKDNIHCNITKDYIMCLYSVTALGCSIDVAENYFTILNQSLSTAFKYRGQLCILNHPLTAISTTSSSKLMMSHSVWTTPSMSVYSNLGSRNSAVTFSSRLCNVLYIFVYFYLILSCLDK</sequence>
<keyword evidence="1" id="KW-0812">Transmembrane</keyword>
<dbReference type="Proteomes" id="UP000030746">
    <property type="component" value="Unassembled WGS sequence"/>
</dbReference>
<dbReference type="KEGG" id="lgi:LOTGIDRAFT_152679"/>
<protein>
    <submittedName>
        <fullName evidence="3">Uncharacterized protein</fullName>
    </submittedName>
</protein>
<keyword evidence="4" id="KW-1185">Reference proteome</keyword>
<dbReference type="AlphaFoldDB" id="V4ARW0"/>
<keyword evidence="1" id="KW-0472">Membrane</keyword>
<feature type="transmembrane region" description="Helical" evidence="1">
    <location>
        <begin position="241"/>
        <end position="262"/>
    </location>
</feature>
<keyword evidence="1" id="KW-1133">Transmembrane helix</keyword>
<reference evidence="3 4" key="1">
    <citation type="journal article" date="2013" name="Nature">
        <title>Insights into bilaterian evolution from three spiralian genomes.</title>
        <authorList>
            <person name="Simakov O."/>
            <person name="Marletaz F."/>
            <person name="Cho S.J."/>
            <person name="Edsinger-Gonzales E."/>
            <person name="Havlak P."/>
            <person name="Hellsten U."/>
            <person name="Kuo D.H."/>
            <person name="Larsson T."/>
            <person name="Lv J."/>
            <person name="Arendt D."/>
            <person name="Savage R."/>
            <person name="Osoegawa K."/>
            <person name="de Jong P."/>
            <person name="Grimwood J."/>
            <person name="Chapman J.A."/>
            <person name="Shapiro H."/>
            <person name="Aerts A."/>
            <person name="Otillar R.P."/>
            <person name="Terry A.Y."/>
            <person name="Boore J.L."/>
            <person name="Grigoriev I.V."/>
            <person name="Lindberg D.R."/>
            <person name="Seaver E.C."/>
            <person name="Weisblat D.A."/>
            <person name="Putnam N.H."/>
            <person name="Rokhsar D.S."/>
        </authorList>
    </citation>
    <scope>NUCLEOTIDE SEQUENCE [LARGE SCALE GENOMIC DNA]</scope>
</reference>
<evidence type="ECO:0000313" key="4">
    <source>
        <dbReference type="Proteomes" id="UP000030746"/>
    </source>
</evidence>
<gene>
    <name evidence="3" type="ORF">LOTGIDRAFT_152679</name>
</gene>
<dbReference type="OrthoDB" id="6044329at2759"/>
<name>V4ARW0_LOTGI</name>
<dbReference type="CTD" id="20235750"/>
<proteinExistence type="predicted"/>
<dbReference type="RefSeq" id="XP_009051450.1">
    <property type="nucleotide sequence ID" value="XM_009053202.1"/>
</dbReference>
<dbReference type="GeneID" id="20235750"/>
<dbReference type="EMBL" id="KB201304">
    <property type="protein sequence ID" value="ESO97590.1"/>
    <property type="molecule type" value="Genomic_DNA"/>
</dbReference>
<keyword evidence="2" id="KW-0732">Signal</keyword>
<organism evidence="3 4">
    <name type="scientific">Lottia gigantea</name>
    <name type="common">Giant owl limpet</name>
    <dbReference type="NCBI Taxonomy" id="225164"/>
    <lineage>
        <taxon>Eukaryota</taxon>
        <taxon>Metazoa</taxon>
        <taxon>Spiralia</taxon>
        <taxon>Lophotrochozoa</taxon>
        <taxon>Mollusca</taxon>
        <taxon>Gastropoda</taxon>
        <taxon>Patellogastropoda</taxon>
        <taxon>Lottioidea</taxon>
        <taxon>Lottiidae</taxon>
        <taxon>Lottia</taxon>
    </lineage>
</organism>